<accession>A0A2W7RPX6</accession>
<dbReference type="Proteomes" id="UP000249720">
    <property type="component" value="Unassembled WGS sequence"/>
</dbReference>
<name>A0A2W7RPX6_9BACT</name>
<dbReference type="InterPro" id="IPR016035">
    <property type="entry name" value="Acyl_Trfase/lysoPLipase"/>
</dbReference>
<reference evidence="2 3" key="1">
    <citation type="submission" date="2018-06" db="EMBL/GenBank/DDBJ databases">
        <title>Genomic Encyclopedia of Archaeal and Bacterial Type Strains, Phase II (KMG-II): from individual species to whole genera.</title>
        <authorList>
            <person name="Goeker M."/>
        </authorList>
    </citation>
    <scope>NUCLEOTIDE SEQUENCE [LARGE SCALE GENOMIC DNA]</scope>
    <source>
        <strain evidence="2 3">DSM 23241</strain>
    </source>
</reference>
<gene>
    <name evidence="2" type="ORF">LX80_01877</name>
</gene>
<feature type="transmembrane region" description="Helical" evidence="1">
    <location>
        <begin position="234"/>
        <end position="253"/>
    </location>
</feature>
<feature type="transmembrane region" description="Helical" evidence="1">
    <location>
        <begin position="26"/>
        <end position="43"/>
    </location>
</feature>
<dbReference type="RefSeq" id="WP_146250458.1">
    <property type="nucleotide sequence ID" value="NZ_QKZV01000005.1"/>
</dbReference>
<sequence length="743" mass="85296">MKKYIIGFWYSLPVQLFILHFRKYQILLLFWYILFATVAGYFMDSFGAYSLFLAPEYFDKVSPFSAAIVGFAIGIFIMSWNITTFILNARYIKFLATTAAPFLKYCINNAILPLIFLVFYFIRGLQFSQQQQLQSLGESLLTALGFTGGLFLSILLAFVYFFSADKTIYYTIKQGIAEANKRYNAIINKDALPLTKLEMRVDWFLSASFKLRRPRDIRHYNESFLDDVFSKHHISAVIAILIAFIFLIVLGFSADSRLFQIPAAASISILFAILIAVSGAVSLFFKSWSIPLIIVIYLILNYLYQIGVIDPRNKAYGLNYDNKAQRPLYDASSIRQLCSDSAMEADKAYYLNILNKWKAKQKEEKPIMYIINTSGGGLRSAVFTMNTLQKIDSALHGQLMQHTLFINGASGGLLGAAYFRELYYQTRLGNKNINLYNPAYVDDIAKDLLNPLFSSFVTRDIIGPVQKFNYEGFEYIKDRGYAFEEKLNENTHGYLNKNIYAYAKPEANATIPIMFFNATISRDARSMIMATHPARFLMRPLSDSAHLTSYDADGIDFNSYFKRQNSDSLRVLSALRMNATFPIVLPNVWLPSKPIIDVMDAGLRDNFGQELTLRFLNVFKDWLQENTQKVIVIELRDRSIDDWENPYDNTSLLSLLTKPLLILQYNWYRFQDYYQHNSLDYFAESYGPHFYSLSFQYLASKTDAAATLNFHLTAAEKKSVMNAFYNKANLNALQVLLKQSNLR</sequence>
<organism evidence="2 3">
    <name type="scientific">Hydrotalea sandarakina</name>
    <dbReference type="NCBI Taxonomy" id="1004304"/>
    <lineage>
        <taxon>Bacteria</taxon>
        <taxon>Pseudomonadati</taxon>
        <taxon>Bacteroidota</taxon>
        <taxon>Chitinophagia</taxon>
        <taxon>Chitinophagales</taxon>
        <taxon>Chitinophagaceae</taxon>
        <taxon>Hydrotalea</taxon>
    </lineage>
</organism>
<feature type="transmembrane region" description="Helical" evidence="1">
    <location>
        <begin position="102"/>
        <end position="122"/>
    </location>
</feature>
<keyword evidence="1" id="KW-0812">Transmembrane</keyword>
<feature type="transmembrane region" description="Helical" evidence="1">
    <location>
        <begin position="63"/>
        <end position="82"/>
    </location>
</feature>
<evidence type="ECO:0000256" key="1">
    <source>
        <dbReference type="SAM" id="Phobius"/>
    </source>
</evidence>
<feature type="transmembrane region" description="Helical" evidence="1">
    <location>
        <begin position="288"/>
        <end position="304"/>
    </location>
</feature>
<dbReference type="OrthoDB" id="1488930at2"/>
<dbReference type="Gene3D" id="3.40.1090.10">
    <property type="entry name" value="Cytosolic phospholipase A2 catalytic domain"/>
    <property type="match status" value="1"/>
</dbReference>
<dbReference type="SUPFAM" id="SSF52151">
    <property type="entry name" value="FabD/lysophospholipase-like"/>
    <property type="match status" value="1"/>
</dbReference>
<comment type="caution">
    <text evidence="2">The sequence shown here is derived from an EMBL/GenBank/DDBJ whole genome shotgun (WGS) entry which is preliminary data.</text>
</comment>
<keyword evidence="3" id="KW-1185">Reference proteome</keyword>
<evidence type="ECO:0000313" key="2">
    <source>
        <dbReference type="EMBL" id="PZX62394.1"/>
    </source>
</evidence>
<evidence type="ECO:0000313" key="3">
    <source>
        <dbReference type="Proteomes" id="UP000249720"/>
    </source>
</evidence>
<keyword evidence="1" id="KW-1133">Transmembrane helix</keyword>
<protein>
    <recommendedName>
        <fullName evidence="4">Patatin-like phospholipase</fullName>
    </recommendedName>
</protein>
<keyword evidence="1" id="KW-0472">Membrane</keyword>
<feature type="transmembrane region" description="Helical" evidence="1">
    <location>
        <begin position="142"/>
        <end position="163"/>
    </location>
</feature>
<feature type="transmembrane region" description="Helical" evidence="1">
    <location>
        <begin position="259"/>
        <end position="281"/>
    </location>
</feature>
<proteinExistence type="predicted"/>
<dbReference type="EMBL" id="QKZV01000005">
    <property type="protein sequence ID" value="PZX62394.1"/>
    <property type="molecule type" value="Genomic_DNA"/>
</dbReference>
<evidence type="ECO:0008006" key="4">
    <source>
        <dbReference type="Google" id="ProtNLM"/>
    </source>
</evidence>
<dbReference type="AlphaFoldDB" id="A0A2W7RPX6"/>